<name>A0A2U1JT08_9FLAO</name>
<evidence type="ECO:0000256" key="5">
    <source>
        <dbReference type="ARBA" id="ARBA00023237"/>
    </source>
</evidence>
<dbReference type="PANTHER" id="PTHR12815">
    <property type="entry name" value="SORTING AND ASSEMBLY MACHINERY SAMM50 PROTEIN FAMILY MEMBER"/>
    <property type="match status" value="1"/>
</dbReference>
<comment type="subcellular location">
    <subcellularLocation>
        <location evidence="1">Membrane</location>
    </subcellularLocation>
</comment>
<dbReference type="PANTHER" id="PTHR12815:SF47">
    <property type="entry name" value="TRANSLOCATION AND ASSEMBLY MODULE SUBUNIT TAMA"/>
    <property type="match status" value="1"/>
</dbReference>
<feature type="domain" description="Bacterial surface antigen (D15)" evidence="6">
    <location>
        <begin position="697"/>
        <end position="879"/>
    </location>
</feature>
<dbReference type="RefSeq" id="WP_116764032.1">
    <property type="nucleotide sequence ID" value="NZ_QCZH01000017.1"/>
</dbReference>
<dbReference type="Gene3D" id="2.40.160.50">
    <property type="entry name" value="membrane protein fhac: a member of the omp85/tpsb transporter family"/>
    <property type="match status" value="1"/>
</dbReference>
<comment type="caution">
    <text evidence="7">The sequence shown here is derived from an EMBL/GenBank/DDBJ whole genome shotgun (WGS) entry which is preliminary data.</text>
</comment>
<evidence type="ECO:0000256" key="4">
    <source>
        <dbReference type="ARBA" id="ARBA00023136"/>
    </source>
</evidence>
<evidence type="ECO:0000256" key="3">
    <source>
        <dbReference type="ARBA" id="ARBA00022729"/>
    </source>
</evidence>
<sequence length="881" mass="100532">MPKKKSSDTIKKSPDNFRDDNLGQSLLFQKKKNFTKIAAFILISILILACNSEKRVPARKQLLVKNEIIQNDKLIKNQDVYDQLYQQPNSRPLFGYPFQLNIYNLANPNPDSTFNLKYQNKEKKHKREVKWLSEKQIGRLRKSFWHHGIHSFLKETGEAPVIADTSKSRKSLIRLKSHYFNNGYFNVKATYKLDSLSPKKAKIKYDVTTGNPFFLDTITATISTPVLDSIYKTKKSLIISGNQYKTEDFESEKDRISALFRNNGAYRFQPNYVTFDIDTINKKNKANINLSIGNYLYLENDSTKTEPFKLYKISDINIYTDYKSSNHNSKIKDSVTYNNMNLYAFDKIKYTPHAITDAVFIVKGGLFADSKTVLSTRYLNNLKIFNYPTIQYELDKRDSTAQSLIAKIYLTPRKKYSFGYTLDLTHSNIEDFGITGSITETVRNVFNGAETLELSARGNIGASNDIADPGDSFFNVSEFGVDAKLNFPRILFPFKTEKIIPKSMIPSTIMSIGLSKQTNIGLDKENVSAVYSYSWTPKKNNTTRFDLFNVQFVNNLNPENYYNVYESSYDALNEIAKDPSIVTDPTYFDTSGDLIIESGTTGFTNDVLSGKTSLKPNDEDYQNVNSIEQQRVRLTDNDFIMATNIVFTKTTKKDLQDNDFYMFRTKIESAGTLLSAISSIGNLPKNSSGNYEIFNLEYSEYLKTEFDFVKYWDIKKNTVFAMRTFFGIAIPYGNSNFIPFTKSYYAGGSNDNRAWQPYRLGPGSSPSTNNFNEANLKIAISGEYRFLIGGKFNGALFADAGNIWNVFDGTTFEPAKFTGLKDLSKIALGTGFGIRYDFGFFVVRVDIGFKTYNPANEMGERWFTQYNFANSVFNFGINYPF</sequence>
<dbReference type="Pfam" id="PF01103">
    <property type="entry name" value="Omp85"/>
    <property type="match status" value="1"/>
</dbReference>
<evidence type="ECO:0000313" key="7">
    <source>
        <dbReference type="EMBL" id="PWA07948.1"/>
    </source>
</evidence>
<gene>
    <name evidence="7" type="ORF">DB891_13110</name>
</gene>
<reference evidence="7 8" key="1">
    <citation type="submission" date="2018-04" db="EMBL/GenBank/DDBJ databases">
        <title>Flavobacterium sp. nov., isolated from glacier ice.</title>
        <authorList>
            <person name="Liu Q."/>
            <person name="Xin Y.-H."/>
        </authorList>
    </citation>
    <scope>NUCLEOTIDE SEQUENCE [LARGE SCALE GENOMIC DNA]</scope>
    <source>
        <strain evidence="7 8">LB2P30</strain>
    </source>
</reference>
<dbReference type="EMBL" id="QCZH01000017">
    <property type="protein sequence ID" value="PWA07948.1"/>
    <property type="molecule type" value="Genomic_DNA"/>
</dbReference>
<organism evidence="7 8">
    <name type="scientific">Flavobacterium laiguense</name>
    <dbReference type="NCBI Taxonomy" id="2169409"/>
    <lineage>
        <taxon>Bacteria</taxon>
        <taxon>Pseudomonadati</taxon>
        <taxon>Bacteroidota</taxon>
        <taxon>Flavobacteriia</taxon>
        <taxon>Flavobacteriales</taxon>
        <taxon>Flavobacteriaceae</taxon>
        <taxon>Flavobacterium</taxon>
    </lineage>
</organism>
<evidence type="ECO:0000313" key="8">
    <source>
        <dbReference type="Proteomes" id="UP000245618"/>
    </source>
</evidence>
<proteinExistence type="predicted"/>
<evidence type="ECO:0000256" key="1">
    <source>
        <dbReference type="ARBA" id="ARBA00004370"/>
    </source>
</evidence>
<accession>A0A2U1JT08</accession>
<dbReference type="GO" id="GO:0019867">
    <property type="term" value="C:outer membrane"/>
    <property type="evidence" value="ECO:0007669"/>
    <property type="project" value="InterPro"/>
</dbReference>
<dbReference type="AlphaFoldDB" id="A0A2U1JT08"/>
<keyword evidence="2" id="KW-0812">Transmembrane</keyword>
<keyword evidence="4" id="KW-0472">Membrane</keyword>
<keyword evidence="8" id="KW-1185">Reference proteome</keyword>
<keyword evidence="3" id="KW-0732">Signal</keyword>
<keyword evidence="5" id="KW-0998">Cell outer membrane</keyword>
<evidence type="ECO:0000256" key="2">
    <source>
        <dbReference type="ARBA" id="ARBA00022692"/>
    </source>
</evidence>
<dbReference type="InterPro" id="IPR039910">
    <property type="entry name" value="D15-like"/>
</dbReference>
<dbReference type="InterPro" id="IPR000184">
    <property type="entry name" value="Bac_surfAg_D15"/>
</dbReference>
<protein>
    <recommendedName>
        <fullName evidence="6">Bacterial surface antigen (D15) domain-containing protein</fullName>
    </recommendedName>
</protein>
<dbReference type="OrthoDB" id="9814535at2"/>
<dbReference type="Proteomes" id="UP000245618">
    <property type="component" value="Unassembled WGS sequence"/>
</dbReference>
<evidence type="ECO:0000259" key="6">
    <source>
        <dbReference type="Pfam" id="PF01103"/>
    </source>
</evidence>